<gene>
    <name evidence="2" type="ORF">EES38_05395</name>
</gene>
<name>A0A3N9TIW0_9VIBR</name>
<proteinExistence type="predicted"/>
<evidence type="ECO:0000313" key="3">
    <source>
        <dbReference type="Proteomes" id="UP000281112"/>
    </source>
</evidence>
<keyword evidence="3" id="KW-1185">Reference proteome</keyword>
<sequence>MSLTAIPIEFEKYLQNKISVGQAPEMNEMIFAYLPDLDLATDIDRNSGLPDVTHWVHQQDIDQVGKLGDNALVYSVVIPGSVAEFTFNAIYLRDKNTANSCGMVVYKADETKEAGMASTKSLVQQYTGAAQIAGITVDAATWQIDYQARLLGIEEDIRLAWLDYYGHTAFISGYDVIQQADPTKFKITAGIAYVGGLRAVLENDVIQTLSTLPTSLYLDVVREGTVLSVWSNLVSVVTSETALSDYVDESNQQHYVAKIADISADGTVTDVRVKGGLDAHIADDNPHPQYALLQNMVGWILPFHMEGSVDGFLDLKGGEYSRTTDAILWAYAQSTELTIDQATKDADPETYAMYFGEGDGSTTFTLPNFHLGHYIHGTGPGDIHGSTLGDAIRNITGSTSGFHSPYNSSAESGSGVMGQSIESQLLNDILGQETGSNDVVLSVNIDASRTVPVADVNRPMTGNLSYKIHRGWK</sequence>
<dbReference type="AlphaFoldDB" id="A0A3N9TIW0"/>
<protein>
    <recommendedName>
        <fullName evidence="1">Phage tail fibre protein N-terminal domain-containing protein</fullName>
    </recommendedName>
</protein>
<dbReference type="Pfam" id="PF12571">
    <property type="entry name" value="Phage_tail_fib"/>
    <property type="match status" value="1"/>
</dbReference>
<accession>A0A3N9TIW0</accession>
<dbReference type="InterPro" id="IPR022225">
    <property type="entry name" value="Phage_tail_fibre_N"/>
</dbReference>
<dbReference type="EMBL" id="RJVQ01000002">
    <property type="protein sequence ID" value="RQW64040.1"/>
    <property type="molecule type" value="Genomic_DNA"/>
</dbReference>
<dbReference type="OrthoDB" id="9810174at2"/>
<dbReference type="Proteomes" id="UP000281112">
    <property type="component" value="Unassembled WGS sequence"/>
</dbReference>
<organism evidence="2 3">
    <name type="scientific">Vibrio viridaestus</name>
    <dbReference type="NCBI Taxonomy" id="2487322"/>
    <lineage>
        <taxon>Bacteria</taxon>
        <taxon>Pseudomonadati</taxon>
        <taxon>Pseudomonadota</taxon>
        <taxon>Gammaproteobacteria</taxon>
        <taxon>Vibrionales</taxon>
        <taxon>Vibrionaceae</taxon>
        <taxon>Vibrio</taxon>
    </lineage>
</organism>
<feature type="domain" description="Phage tail fibre protein N-terminal" evidence="1">
    <location>
        <begin position="6"/>
        <end position="153"/>
    </location>
</feature>
<reference evidence="2 3" key="1">
    <citation type="submission" date="2018-11" db="EMBL/GenBank/DDBJ databases">
        <title>Vibrio LJC006 sp. nov., isolated from seawater during the bloom of the enteromorpha.</title>
        <authorList>
            <person name="Liang J."/>
        </authorList>
    </citation>
    <scope>NUCLEOTIDE SEQUENCE [LARGE SCALE GENOMIC DNA]</scope>
    <source>
        <strain evidence="2 3">LJC006</strain>
    </source>
</reference>
<evidence type="ECO:0000313" key="2">
    <source>
        <dbReference type="EMBL" id="RQW64040.1"/>
    </source>
</evidence>
<evidence type="ECO:0000259" key="1">
    <source>
        <dbReference type="Pfam" id="PF12571"/>
    </source>
</evidence>
<comment type="caution">
    <text evidence="2">The sequence shown here is derived from an EMBL/GenBank/DDBJ whole genome shotgun (WGS) entry which is preliminary data.</text>
</comment>